<gene>
    <name evidence="2" type="ORF">BcellWH2_01334</name>
</gene>
<feature type="domain" description="MACPF" evidence="1">
    <location>
        <begin position="41"/>
        <end position="354"/>
    </location>
</feature>
<evidence type="ECO:0000259" key="1">
    <source>
        <dbReference type="PROSITE" id="PS51412"/>
    </source>
</evidence>
<dbReference type="RefSeq" id="WP_029428297.1">
    <property type="nucleotide sequence ID" value="NZ_CP012801.1"/>
</dbReference>
<evidence type="ECO:0000313" key="2">
    <source>
        <dbReference type="EMBL" id="ALJ58595.1"/>
    </source>
</evidence>
<dbReference type="InterPro" id="IPR020864">
    <property type="entry name" value="MACPF"/>
</dbReference>
<dbReference type="PROSITE" id="PS51257">
    <property type="entry name" value="PROKAR_LIPOPROTEIN"/>
    <property type="match status" value="1"/>
</dbReference>
<accession>A0A0N7IEX2</accession>
<dbReference type="PATRIC" id="fig|246787.4.peg.1374"/>
<name>A0A0N7IEX2_9BACE</name>
<sequence length="476" mass="53710">MKNLFYFIISICTLYACSSDSDFNPEDENPTSSDFYELKAIPDKKVIFKAYPANMKQILGAGYDVTADHLSPEAIKAPIIDLEKLENSDEDYIYRMKATSSEPRDYAGENATTFLTDITNSLILGDINSRNALSVGTILKHKEFESDYNHSSQYSFASSEQLFTAERWYFSFFYTLEKYKYRYLTQEFENDVTSLAAEDIINKYGTHLLVDVGIGARFRGLYRTAVPTATSATSTTKITLLSALEKIGQQGLFTGSGAGGWEEEVAQSIGGQLILEFYGGNTSLLTSQPITDGFNAWWNSFNEENYTLTKITQNKVLPIYELIADATKKEQVKDAIEKYISNPKLSLVSTTPLLQAWNGKNHTYDTSYLDIAMHSNKKYEGAICSIYKQKITSTVPLYLYSNGKKQRLSVELLPADTEWQLEKELGYVYASPVEGAIPLYEAENKNDYCYTTEDKQEYGTKGSWKQKGIVCYTMPL</sequence>
<dbReference type="Proteomes" id="UP000061809">
    <property type="component" value="Chromosome"/>
</dbReference>
<protein>
    <submittedName>
        <fullName evidence="2">MAC/Perforin domain protein</fullName>
    </submittedName>
</protein>
<dbReference type="AlphaFoldDB" id="A0A0N7IEX2"/>
<dbReference type="EMBL" id="CP012801">
    <property type="protein sequence ID" value="ALJ58595.1"/>
    <property type="molecule type" value="Genomic_DNA"/>
</dbReference>
<reference evidence="2 3" key="1">
    <citation type="journal article" date="2015" name="Science">
        <title>Genetic determinants of in vivo fitness and diet responsiveness in multiple human gut Bacteroides.</title>
        <authorList>
            <person name="Wu M."/>
            <person name="McNulty N.P."/>
            <person name="Rodionov D.A."/>
            <person name="Khoroshkin M.S."/>
            <person name="Griffin N.W."/>
            <person name="Cheng J."/>
            <person name="Latreille P."/>
            <person name="Kerstetter R.A."/>
            <person name="Terrapon N."/>
            <person name="Henrissat B."/>
            <person name="Osterman A.L."/>
            <person name="Gordon J.I."/>
        </authorList>
    </citation>
    <scope>NUCLEOTIDE SEQUENCE [LARGE SCALE GENOMIC DNA]</scope>
    <source>
        <strain evidence="2 3">WH2</strain>
    </source>
</reference>
<organism evidence="2 3">
    <name type="scientific">Bacteroides cellulosilyticus</name>
    <dbReference type="NCBI Taxonomy" id="246787"/>
    <lineage>
        <taxon>Bacteria</taxon>
        <taxon>Pseudomonadati</taxon>
        <taxon>Bacteroidota</taxon>
        <taxon>Bacteroidia</taxon>
        <taxon>Bacteroidales</taxon>
        <taxon>Bacteroidaceae</taxon>
        <taxon>Bacteroides</taxon>
    </lineage>
</organism>
<dbReference type="Pfam" id="PF01823">
    <property type="entry name" value="MACPF"/>
    <property type="match status" value="1"/>
</dbReference>
<evidence type="ECO:0000313" key="3">
    <source>
        <dbReference type="Proteomes" id="UP000061809"/>
    </source>
</evidence>
<proteinExistence type="predicted"/>
<dbReference type="PROSITE" id="PS51412">
    <property type="entry name" value="MACPF_2"/>
    <property type="match status" value="1"/>
</dbReference>
<dbReference type="KEGG" id="bcel:BcellWH2_01334"/>